<dbReference type="NCBIfam" id="TIGR01901">
    <property type="entry name" value="adhes_NPXG"/>
    <property type="match status" value="1"/>
</dbReference>
<evidence type="ECO:0000259" key="2">
    <source>
        <dbReference type="SMART" id="SM00912"/>
    </source>
</evidence>
<feature type="domain" description="Filamentous haemagglutinin FhaB/tRNA nuclease CdiA-like TPS" evidence="2">
    <location>
        <begin position="34"/>
        <end position="148"/>
    </location>
</feature>
<protein>
    <submittedName>
        <fullName evidence="3">Filamentous hemagglutinin family N-terminal domain-containing protein</fullName>
    </submittedName>
</protein>
<evidence type="ECO:0000256" key="1">
    <source>
        <dbReference type="SAM" id="SignalP"/>
    </source>
</evidence>
<dbReference type="SMART" id="SM00912">
    <property type="entry name" value="Haemagg_act"/>
    <property type="match status" value="1"/>
</dbReference>
<dbReference type="Proteomes" id="UP000663720">
    <property type="component" value="Chromosome"/>
</dbReference>
<sequence>MLIILKKIWTAVFIAALCFTAPVFADGAHPKGISTDGSFGQKININGPHYEIKAEYGKQAGQNLFHSFEQFNIHLNESAAFTGPDSVQNIISRITGSEISWIDGKLRSQIDGADLYLLNPAGFMFGPNASLDISGSFHVSTADYLKMGENDKFFSKPLQSEVLSVAPPSAFGFMDNNFSSISFEGRGKISEDQWDKNPSGLSVSEGESISVISSNIEMKNGTWFETIEAGELGYINVYEEKLTGTLTAPGGQINMAGLASGGEVSVENGKPEIGNIQGGSINISGKSLIDVSGSGAGSVFIQTGKFVSHDSAVYGKNFGNKDSGRIEIQADTISFENGSEINGSVYGQGNGVDVTLKASETVKFSGADELKNVSRIFLDTHSKVNDAGDAGSLNIAAKDILFSDGAYISGSTFGSGNSGNIFLRAENDVSFKGIGYDPETNYFQRFYNGDNPVNPEASFGGIFSFAHLFSTGGNGGNIDIKGNDIFLTDSASILSMTLGTGNAGIINIRADHSILMNQSIGPCEWNGGLSVLTFGGDAGNILIEAGDLTIKDGYGISANPNISMKRE</sequence>
<feature type="chain" id="PRO_5037540184" evidence="1">
    <location>
        <begin position="26"/>
        <end position="567"/>
    </location>
</feature>
<dbReference type="Pfam" id="PF05860">
    <property type="entry name" value="TPS"/>
    <property type="match status" value="1"/>
</dbReference>
<evidence type="ECO:0000313" key="4">
    <source>
        <dbReference type="Proteomes" id="UP000663720"/>
    </source>
</evidence>
<dbReference type="InterPro" id="IPR008638">
    <property type="entry name" value="FhaB/CdiA-like_TPS"/>
</dbReference>
<evidence type="ECO:0000313" key="3">
    <source>
        <dbReference type="EMBL" id="QTA77925.1"/>
    </source>
</evidence>
<organism evidence="3 4">
    <name type="scientific">Desulfonema limicola</name>
    <dbReference type="NCBI Taxonomy" id="45656"/>
    <lineage>
        <taxon>Bacteria</taxon>
        <taxon>Pseudomonadati</taxon>
        <taxon>Thermodesulfobacteriota</taxon>
        <taxon>Desulfobacteria</taxon>
        <taxon>Desulfobacterales</taxon>
        <taxon>Desulfococcaceae</taxon>
        <taxon>Desulfonema</taxon>
    </lineage>
</organism>
<gene>
    <name evidence="3" type="ORF">dnl_01270</name>
</gene>
<dbReference type="AlphaFoldDB" id="A0A975GEB4"/>
<proteinExistence type="predicted"/>
<feature type="signal peptide" evidence="1">
    <location>
        <begin position="1"/>
        <end position="25"/>
    </location>
</feature>
<accession>A0A975GEB4</accession>
<keyword evidence="1" id="KW-0732">Signal</keyword>
<dbReference type="Gene3D" id="2.160.20.10">
    <property type="entry name" value="Single-stranded right-handed beta-helix, Pectin lyase-like"/>
    <property type="match status" value="1"/>
</dbReference>
<dbReference type="KEGG" id="dli:dnl_01270"/>
<name>A0A975GEB4_9BACT</name>
<keyword evidence="4" id="KW-1185">Reference proteome</keyword>
<dbReference type="EMBL" id="CP061799">
    <property type="protein sequence ID" value="QTA77925.1"/>
    <property type="molecule type" value="Genomic_DNA"/>
</dbReference>
<reference evidence="3" key="1">
    <citation type="journal article" date="2021" name="Microb. Physiol.">
        <title>Proteogenomic Insights into the Physiology of Marine, Sulfate-Reducing, Filamentous Desulfonema limicola and Desulfonema magnum.</title>
        <authorList>
            <person name="Schnaars V."/>
            <person name="Wohlbrand L."/>
            <person name="Scheve S."/>
            <person name="Hinrichs C."/>
            <person name="Reinhardt R."/>
            <person name="Rabus R."/>
        </authorList>
    </citation>
    <scope>NUCLEOTIDE SEQUENCE</scope>
    <source>
        <strain evidence="3">5ac10</strain>
    </source>
</reference>
<dbReference type="SUPFAM" id="SSF51126">
    <property type="entry name" value="Pectin lyase-like"/>
    <property type="match status" value="2"/>
</dbReference>
<dbReference type="InterPro" id="IPR011050">
    <property type="entry name" value="Pectin_lyase_fold/virulence"/>
</dbReference>
<dbReference type="RefSeq" id="WP_207689842.1">
    <property type="nucleotide sequence ID" value="NZ_CP061799.1"/>
</dbReference>
<dbReference type="InterPro" id="IPR012334">
    <property type="entry name" value="Pectin_lyas_fold"/>
</dbReference>